<dbReference type="InterPro" id="IPR036909">
    <property type="entry name" value="Cyt_c-like_dom_sf"/>
</dbReference>
<dbReference type="OrthoDB" id="7933886at2"/>
<reference evidence="8 9" key="1">
    <citation type="submission" date="2019-02" db="EMBL/GenBank/DDBJ databases">
        <title>Deep-cultivation of Planctomycetes and their phenomic and genomic characterization uncovers novel biology.</title>
        <authorList>
            <person name="Wiegand S."/>
            <person name="Jogler M."/>
            <person name="Boedeker C."/>
            <person name="Pinto D."/>
            <person name="Vollmers J."/>
            <person name="Rivas-Marin E."/>
            <person name="Kohn T."/>
            <person name="Peeters S.H."/>
            <person name="Heuer A."/>
            <person name="Rast P."/>
            <person name="Oberbeckmann S."/>
            <person name="Bunk B."/>
            <person name="Jeske O."/>
            <person name="Meyerdierks A."/>
            <person name="Storesund J.E."/>
            <person name="Kallscheuer N."/>
            <person name="Luecker S."/>
            <person name="Lage O.M."/>
            <person name="Pohl T."/>
            <person name="Merkel B.J."/>
            <person name="Hornburger P."/>
            <person name="Mueller R.-W."/>
            <person name="Bruemmer F."/>
            <person name="Labrenz M."/>
            <person name="Spormann A.M."/>
            <person name="Op den Camp H."/>
            <person name="Overmann J."/>
            <person name="Amann R."/>
            <person name="Jetten M.S.M."/>
            <person name="Mascher T."/>
            <person name="Medema M.H."/>
            <person name="Devos D.P."/>
            <person name="Kaster A.-K."/>
            <person name="Ovreas L."/>
            <person name="Rohde M."/>
            <person name="Galperin M.Y."/>
            <person name="Jogler C."/>
        </authorList>
    </citation>
    <scope>NUCLEOTIDE SEQUENCE [LARGE SCALE GENOMIC DNA]</scope>
    <source>
        <strain evidence="8 9">KS4</strain>
    </source>
</reference>
<evidence type="ECO:0000313" key="8">
    <source>
        <dbReference type="EMBL" id="QDU32100.1"/>
    </source>
</evidence>
<evidence type="ECO:0000256" key="2">
    <source>
        <dbReference type="ARBA" id="ARBA00022723"/>
    </source>
</evidence>
<dbReference type="GO" id="GO:0046872">
    <property type="term" value="F:metal ion binding"/>
    <property type="evidence" value="ECO:0007669"/>
    <property type="project" value="UniProtKB-KW"/>
</dbReference>
<dbReference type="AlphaFoldDB" id="A0A517YPF0"/>
<evidence type="ECO:0000256" key="1">
    <source>
        <dbReference type="ARBA" id="ARBA00022617"/>
    </source>
</evidence>
<dbReference type="InterPro" id="IPR032858">
    <property type="entry name" value="CcoP_N"/>
</dbReference>
<dbReference type="GO" id="GO:0009055">
    <property type="term" value="F:electron transfer activity"/>
    <property type="evidence" value="ECO:0007669"/>
    <property type="project" value="InterPro"/>
</dbReference>
<feature type="domain" description="Cytochrome c" evidence="7">
    <location>
        <begin position="95"/>
        <end position="174"/>
    </location>
</feature>
<dbReference type="Pfam" id="PF14715">
    <property type="entry name" value="FixP_N"/>
    <property type="match status" value="1"/>
</dbReference>
<evidence type="ECO:0000259" key="7">
    <source>
        <dbReference type="PROSITE" id="PS51007"/>
    </source>
</evidence>
<keyword evidence="6" id="KW-0472">Membrane</keyword>
<evidence type="ECO:0000256" key="6">
    <source>
        <dbReference type="SAM" id="Phobius"/>
    </source>
</evidence>
<dbReference type="PANTHER" id="PTHR33751">
    <property type="entry name" value="CBB3-TYPE CYTOCHROME C OXIDASE SUBUNIT FIXP"/>
    <property type="match status" value="1"/>
</dbReference>
<evidence type="ECO:0000256" key="5">
    <source>
        <dbReference type="SAM" id="MobiDB-lite"/>
    </source>
</evidence>
<keyword evidence="1 4" id="KW-0349">Heme</keyword>
<dbReference type="Gene3D" id="1.10.760.10">
    <property type="entry name" value="Cytochrome c-like domain"/>
    <property type="match status" value="1"/>
</dbReference>
<keyword evidence="2 4" id="KW-0479">Metal-binding</keyword>
<gene>
    <name evidence="8" type="primary">ccoP2</name>
    <name evidence="8" type="ORF">KS4_01290</name>
</gene>
<evidence type="ECO:0000313" key="9">
    <source>
        <dbReference type="Proteomes" id="UP000317369"/>
    </source>
</evidence>
<feature type="transmembrane region" description="Helical" evidence="6">
    <location>
        <begin position="30"/>
        <end position="49"/>
    </location>
</feature>
<organism evidence="8 9">
    <name type="scientific">Poriferisphaera corsica</name>
    <dbReference type="NCBI Taxonomy" id="2528020"/>
    <lineage>
        <taxon>Bacteria</taxon>
        <taxon>Pseudomonadati</taxon>
        <taxon>Planctomycetota</taxon>
        <taxon>Phycisphaerae</taxon>
        <taxon>Phycisphaerales</taxon>
        <taxon>Phycisphaeraceae</taxon>
        <taxon>Poriferisphaera</taxon>
    </lineage>
</organism>
<keyword evidence="6" id="KW-1133">Transmembrane helix</keyword>
<dbReference type="InterPro" id="IPR009056">
    <property type="entry name" value="Cyt_c-like_dom"/>
</dbReference>
<dbReference type="Pfam" id="PF13442">
    <property type="entry name" value="Cytochrome_CBB3"/>
    <property type="match status" value="1"/>
</dbReference>
<dbReference type="RefSeq" id="WP_145073114.1">
    <property type="nucleotide sequence ID" value="NZ_CP036425.1"/>
</dbReference>
<dbReference type="SUPFAM" id="SSF46626">
    <property type="entry name" value="Cytochrome c"/>
    <property type="match status" value="1"/>
</dbReference>
<accession>A0A517YPF0</accession>
<dbReference type="PROSITE" id="PS51007">
    <property type="entry name" value="CYTC"/>
    <property type="match status" value="1"/>
</dbReference>
<keyword evidence="9" id="KW-1185">Reference proteome</keyword>
<protein>
    <submittedName>
        <fullName evidence="8">Cbb3-type cytochrome c oxidase subunit CcoP2</fullName>
    </submittedName>
</protein>
<dbReference type="GO" id="GO:0020037">
    <property type="term" value="F:heme binding"/>
    <property type="evidence" value="ECO:0007669"/>
    <property type="project" value="InterPro"/>
</dbReference>
<dbReference type="InterPro" id="IPR038414">
    <property type="entry name" value="CcoP_N_sf"/>
</dbReference>
<evidence type="ECO:0000256" key="3">
    <source>
        <dbReference type="ARBA" id="ARBA00023004"/>
    </source>
</evidence>
<dbReference type="EMBL" id="CP036425">
    <property type="protein sequence ID" value="QDU32100.1"/>
    <property type="molecule type" value="Genomic_DNA"/>
</dbReference>
<dbReference type="PANTHER" id="PTHR33751:SF1">
    <property type="entry name" value="CBB3-TYPE CYTOCHROME C OXIDASE SUBUNIT FIXP"/>
    <property type="match status" value="1"/>
</dbReference>
<sequence>MAEDKKKEIDNLTDHNYDGIMEYDNPLPGWWVWLFWGTIVFSIIYFFIVTMAQGELSPLGELRREKAMWQERKLAVLGEMAPSEETMLRLMSEPAMLEQGRSLYVGKCAVCHGQNGEGIVGPNLTDDRYRNVKTLMDVFKVVKDGAGGGSMPAWKTQMMESDMLLVSAYTASLRGEDLPGKTPEAADVEIAPWPKAEEK</sequence>
<dbReference type="Gene3D" id="6.10.280.130">
    <property type="match status" value="1"/>
</dbReference>
<dbReference type="InterPro" id="IPR050597">
    <property type="entry name" value="Cytochrome_c_Oxidase_Subunit"/>
</dbReference>
<name>A0A517YPF0_9BACT</name>
<keyword evidence="3 4" id="KW-0408">Iron</keyword>
<evidence type="ECO:0000256" key="4">
    <source>
        <dbReference type="PROSITE-ProRule" id="PRU00433"/>
    </source>
</evidence>
<dbReference type="KEGG" id="pcor:KS4_01290"/>
<dbReference type="Proteomes" id="UP000317369">
    <property type="component" value="Chromosome"/>
</dbReference>
<keyword evidence="6" id="KW-0812">Transmembrane</keyword>
<feature type="region of interest" description="Disordered" evidence="5">
    <location>
        <begin position="176"/>
        <end position="199"/>
    </location>
</feature>
<proteinExistence type="predicted"/>